<dbReference type="EMBL" id="AEUN01000508">
    <property type="protein sequence ID" value="EHJ07029.1"/>
    <property type="molecule type" value="Genomic_DNA"/>
</dbReference>
<keyword evidence="2" id="KW-1185">Reference proteome</keyword>
<accession>G5JLB2</accession>
<name>G5JLB2_9STAP</name>
<organism evidence="1 2">
    <name type="scientific">Staphylococcus simiae CCM 7213 = CCUG 51256</name>
    <dbReference type="NCBI Taxonomy" id="911238"/>
    <lineage>
        <taxon>Bacteria</taxon>
        <taxon>Bacillati</taxon>
        <taxon>Bacillota</taxon>
        <taxon>Bacilli</taxon>
        <taxon>Bacillales</taxon>
        <taxon>Staphylococcaceae</taxon>
        <taxon>Staphylococcus</taxon>
    </lineage>
</organism>
<reference evidence="1 2" key="1">
    <citation type="journal article" date="2012" name="BMC Genomics">
        <title>Comparative genomic analysis of the genus Staphylococcus including Staphylococcus aureus and its newly described sister species Staphylococcus simiae.</title>
        <authorList>
            <person name="Suzuki H."/>
            <person name="Lefebure T."/>
            <person name="Pavinski Bitar P."/>
            <person name="Stanhope M.J."/>
        </authorList>
    </citation>
    <scope>NUCLEOTIDE SEQUENCE [LARGE SCALE GENOMIC DNA]</scope>
    <source>
        <strain evidence="1 2">CCM 7213</strain>
    </source>
</reference>
<sequence length="80" mass="9520">MAWFVETDSSVSLCWGPGLRLALLPQLAHYSKNSIYRIFLCWGPVPQESRLQINFRFKLFTFYLSVQKNREPKIDIFRHN</sequence>
<proteinExistence type="predicted"/>
<comment type="caution">
    <text evidence="1">The sequence shown here is derived from an EMBL/GenBank/DDBJ whole genome shotgun (WGS) entry which is preliminary data.</text>
</comment>
<dbReference type="AlphaFoldDB" id="G5JLB2"/>
<dbReference type="Proteomes" id="UP000005413">
    <property type="component" value="Unassembled WGS sequence"/>
</dbReference>
<evidence type="ECO:0000313" key="2">
    <source>
        <dbReference type="Proteomes" id="UP000005413"/>
    </source>
</evidence>
<evidence type="ECO:0000313" key="1">
    <source>
        <dbReference type="EMBL" id="EHJ07029.1"/>
    </source>
</evidence>
<protein>
    <submittedName>
        <fullName evidence="1">Uncharacterized protein</fullName>
    </submittedName>
</protein>
<gene>
    <name evidence="1" type="ORF">SS7213T_11395</name>
</gene>